<evidence type="ECO:0000259" key="13">
    <source>
        <dbReference type="Pfam" id="PF12047"/>
    </source>
</evidence>
<feature type="domain" description="BAH" evidence="12">
    <location>
        <begin position="194"/>
        <end position="265"/>
    </location>
</feature>
<comment type="similarity">
    <text evidence="10">Belongs to the class I-like SAM-binding methyltransferase superfamily. C5-methyltransferase family.</text>
</comment>
<dbReference type="EMBL" id="JAHRIN010044173">
    <property type="protein sequence ID" value="MEQ2207273.1"/>
    <property type="molecule type" value="Genomic_DNA"/>
</dbReference>
<dbReference type="InterPro" id="IPR022702">
    <property type="entry name" value="Cytosine_MeTrfase1_RFD"/>
</dbReference>
<reference evidence="14 15" key="1">
    <citation type="submission" date="2021-06" db="EMBL/GenBank/DDBJ databases">
        <authorList>
            <person name="Palmer J.M."/>
        </authorList>
    </citation>
    <scope>NUCLEOTIDE SEQUENCE [LARGE SCALE GENOMIC DNA]</scope>
    <source>
        <strain evidence="14 15">XC_2019</strain>
        <tissue evidence="14">Muscle</tissue>
    </source>
</reference>
<dbReference type="Pfam" id="PF00145">
    <property type="entry name" value="DNA_methylase"/>
    <property type="match status" value="1"/>
</dbReference>
<name>A0ABV0RGJ4_9TELE</name>
<evidence type="ECO:0000256" key="3">
    <source>
        <dbReference type="ARBA" id="ARBA00020876"/>
    </source>
</evidence>
<keyword evidence="8" id="KW-0238">DNA-binding</keyword>
<evidence type="ECO:0000256" key="5">
    <source>
        <dbReference type="ARBA" id="ARBA00022679"/>
    </source>
</evidence>
<organism evidence="14 15">
    <name type="scientific">Xenoophorus captivus</name>
    <dbReference type="NCBI Taxonomy" id="1517983"/>
    <lineage>
        <taxon>Eukaryota</taxon>
        <taxon>Metazoa</taxon>
        <taxon>Chordata</taxon>
        <taxon>Craniata</taxon>
        <taxon>Vertebrata</taxon>
        <taxon>Euteleostomi</taxon>
        <taxon>Actinopterygii</taxon>
        <taxon>Neopterygii</taxon>
        <taxon>Teleostei</taxon>
        <taxon>Neoteleostei</taxon>
        <taxon>Acanthomorphata</taxon>
        <taxon>Ovalentaria</taxon>
        <taxon>Atherinomorphae</taxon>
        <taxon>Cyprinodontiformes</taxon>
        <taxon>Goodeidae</taxon>
        <taxon>Xenoophorus</taxon>
    </lineage>
</organism>
<evidence type="ECO:0000256" key="7">
    <source>
        <dbReference type="ARBA" id="ARBA00022737"/>
    </source>
</evidence>
<dbReference type="Gene3D" id="3.90.120.10">
    <property type="entry name" value="DNA Methylase, subunit A, domain 2"/>
    <property type="match status" value="1"/>
</dbReference>
<dbReference type="Pfam" id="PF12047">
    <property type="entry name" value="DNMT1-RFD"/>
    <property type="match status" value="1"/>
</dbReference>
<evidence type="ECO:0000256" key="2">
    <source>
        <dbReference type="ARBA" id="ARBA00011975"/>
    </source>
</evidence>
<evidence type="ECO:0000256" key="10">
    <source>
        <dbReference type="PROSITE-ProRule" id="PRU01016"/>
    </source>
</evidence>
<accession>A0ABV0RGJ4</accession>
<evidence type="ECO:0000313" key="14">
    <source>
        <dbReference type="EMBL" id="MEQ2207273.1"/>
    </source>
</evidence>
<dbReference type="EC" id="2.1.1.37" evidence="2"/>
<dbReference type="PROSITE" id="PS00094">
    <property type="entry name" value="C5_MTASE_1"/>
    <property type="match status" value="1"/>
</dbReference>
<dbReference type="PANTHER" id="PTHR10629">
    <property type="entry name" value="CYTOSINE-SPECIFIC METHYLTRANSFERASE"/>
    <property type="match status" value="1"/>
</dbReference>
<evidence type="ECO:0000256" key="8">
    <source>
        <dbReference type="ARBA" id="ARBA00023125"/>
    </source>
</evidence>
<dbReference type="InterPro" id="IPR050390">
    <property type="entry name" value="C5-Methyltransferase"/>
</dbReference>
<dbReference type="InterPro" id="IPR043151">
    <property type="entry name" value="BAH_sf"/>
</dbReference>
<protein>
    <recommendedName>
        <fullName evidence="3">DNA (cytosine-5)-methyltransferase 1</fullName>
        <ecNumber evidence="2">2.1.1.37</ecNumber>
    </recommendedName>
</protein>
<comment type="caution">
    <text evidence="14">The sequence shown here is derived from an EMBL/GenBank/DDBJ whole genome shotgun (WGS) entry which is preliminary data.</text>
</comment>
<comment type="subcellular location">
    <subcellularLocation>
        <location evidence="1">Nucleus</location>
    </subcellularLocation>
</comment>
<evidence type="ECO:0000256" key="4">
    <source>
        <dbReference type="ARBA" id="ARBA00022603"/>
    </source>
</evidence>
<dbReference type="PRINTS" id="PR00105">
    <property type="entry name" value="C5METTRFRASE"/>
</dbReference>
<dbReference type="PROSITE" id="PS51679">
    <property type="entry name" value="SAM_MT_C5"/>
    <property type="match status" value="1"/>
</dbReference>
<dbReference type="Gene3D" id="3.40.50.150">
    <property type="entry name" value="Vaccinia Virus protein VP39"/>
    <property type="match status" value="1"/>
</dbReference>
<evidence type="ECO:0000313" key="15">
    <source>
        <dbReference type="Proteomes" id="UP001434883"/>
    </source>
</evidence>
<dbReference type="InterPro" id="IPR018117">
    <property type="entry name" value="C5_DNA_meth_AS"/>
</dbReference>
<evidence type="ECO:0000256" key="1">
    <source>
        <dbReference type="ARBA" id="ARBA00004123"/>
    </source>
</evidence>
<keyword evidence="9" id="KW-0539">Nucleus</keyword>
<keyword evidence="7" id="KW-0677">Repeat</keyword>
<dbReference type="PANTHER" id="PTHR10629:SF52">
    <property type="entry name" value="DNA (CYTOSINE-5)-METHYLTRANSFERASE 1"/>
    <property type="match status" value="1"/>
</dbReference>
<keyword evidence="15" id="KW-1185">Reference proteome</keyword>
<feature type="domain" description="RFTS" evidence="13">
    <location>
        <begin position="10"/>
        <end position="132"/>
    </location>
</feature>
<evidence type="ECO:0000256" key="9">
    <source>
        <dbReference type="ARBA" id="ARBA00023242"/>
    </source>
</evidence>
<feature type="non-terminal residue" evidence="14">
    <location>
        <position position="1"/>
    </location>
</feature>
<dbReference type="SUPFAM" id="SSF53335">
    <property type="entry name" value="S-adenosyl-L-methionine-dependent methyltransferases"/>
    <property type="match status" value="1"/>
</dbReference>
<dbReference type="Gene3D" id="1.10.10.2230">
    <property type="match status" value="1"/>
</dbReference>
<proteinExistence type="inferred from homology"/>
<dbReference type="Gene3D" id="2.30.30.490">
    <property type="match status" value="1"/>
</dbReference>
<sequence length="707" mass="79535">VNGGMLYLCSVYDKRGHLCPFDSGLIEKNVELYFSCYVKPIYDDSPGLTSGVFARKLGPINAWWITGFDGGEKALIGFTTSFADYILMEPSEEYAPIFALMQEKIYMSKIVVEFLQKNPDVNYEDLLNKIETTVPPAGLNFNCFTEDTLLRHAQFVVEQVESYDEAGDSDEQPIIVTPCMRDLIKLAGVTLGKRITSLWEDNNGKMFHAHWFLRGIHTVLGESSDPLELVVVDECEDMLLNYVQGKVNVMYKAPSNNWFMEPGSRENNSGLETASTCLLKPLVSGKGKGKASQEPQESRTEPQTPKVPKYRTLDVFSGCGGLSEGFHQAGISETLWAIEMWEPAAQAFRLNNPGTTVFTEDCNVLLKLVMSGEKTNSLGQKLPQKGDVEMLCGGPPCQGFSGMNRFNSRTYSKFKNSLVVSYLSYCDYYRPKFFLLENVRNFVSFKNSMVLKLTLRCLVRMGYQCTFGVLQVGMTVQITLSFMEYCMCQKCPGEKLPRYPEPLHVFAPRACSLTVAVDERKYVSNVTRGNGGIYRTITVRDTMSDLPEIRNGAAALEISYNGEPQSWFQRQIRGTQYQPILRDHICKDMSALVEARMRHIPLAPGSDWRDLPNIEVRLKDGTMTKKLRYTHHDKKNGRSSTGALRGVCTCAGGKTCDSADRQFNTLIPWCLPHTGNRHNHWAGLYGRLEWDGFFSTTVTNPEPMGKQ</sequence>
<dbReference type="InterPro" id="IPR001525">
    <property type="entry name" value="C5_MeTfrase"/>
</dbReference>
<keyword evidence="4 10" id="KW-0489">Methyltransferase</keyword>
<evidence type="ECO:0000256" key="11">
    <source>
        <dbReference type="SAM" id="MobiDB-lite"/>
    </source>
</evidence>
<gene>
    <name evidence="14" type="ORF">XENOCAPTIV_009662</name>
</gene>
<keyword evidence="5 10" id="KW-0808">Transferase</keyword>
<evidence type="ECO:0000259" key="12">
    <source>
        <dbReference type="Pfam" id="PF01426"/>
    </source>
</evidence>
<dbReference type="Pfam" id="PF01426">
    <property type="entry name" value="BAH"/>
    <property type="match status" value="1"/>
</dbReference>
<dbReference type="Proteomes" id="UP001434883">
    <property type="component" value="Unassembled WGS sequence"/>
</dbReference>
<evidence type="ECO:0000256" key="6">
    <source>
        <dbReference type="ARBA" id="ARBA00022691"/>
    </source>
</evidence>
<dbReference type="InterPro" id="IPR001025">
    <property type="entry name" value="BAH_dom"/>
</dbReference>
<feature type="non-terminal residue" evidence="14">
    <location>
        <position position="707"/>
    </location>
</feature>
<dbReference type="InterPro" id="IPR029063">
    <property type="entry name" value="SAM-dependent_MTases_sf"/>
</dbReference>
<keyword evidence="6 10" id="KW-0949">S-adenosyl-L-methionine</keyword>
<feature type="region of interest" description="Disordered" evidence="11">
    <location>
        <begin position="284"/>
        <end position="307"/>
    </location>
</feature>
<feature type="active site" evidence="10">
    <location>
        <position position="397"/>
    </location>
</feature>